<dbReference type="Pfam" id="PF03600">
    <property type="entry name" value="CitMHS"/>
    <property type="match status" value="1"/>
</dbReference>
<dbReference type="PANTHER" id="PTHR43302">
    <property type="entry name" value="TRANSPORTER ARSB-RELATED"/>
    <property type="match status" value="1"/>
</dbReference>
<proteinExistence type="predicted"/>
<name>A0A938X7S0_9FIRM</name>
<dbReference type="GO" id="GO:0055085">
    <property type="term" value="P:transmembrane transport"/>
    <property type="evidence" value="ECO:0007669"/>
    <property type="project" value="InterPro"/>
</dbReference>
<feature type="transmembrane region" description="Helical" evidence="7">
    <location>
        <begin position="120"/>
        <end position="142"/>
    </location>
</feature>
<evidence type="ECO:0000256" key="2">
    <source>
        <dbReference type="ARBA" id="ARBA00022448"/>
    </source>
</evidence>
<feature type="transmembrane region" description="Helical" evidence="7">
    <location>
        <begin position="84"/>
        <end position="114"/>
    </location>
</feature>
<keyword evidence="10" id="KW-1185">Reference proteome</keyword>
<comment type="subcellular location">
    <subcellularLocation>
        <location evidence="1">Cell membrane</location>
        <topology evidence="1">Multi-pass membrane protein</topology>
    </subcellularLocation>
</comment>
<dbReference type="GO" id="GO:0005886">
    <property type="term" value="C:plasma membrane"/>
    <property type="evidence" value="ECO:0007669"/>
    <property type="project" value="UniProtKB-SubCell"/>
</dbReference>
<evidence type="ECO:0000256" key="3">
    <source>
        <dbReference type="ARBA" id="ARBA00022475"/>
    </source>
</evidence>
<keyword evidence="6 7" id="KW-0472">Membrane</keyword>
<accession>A0A938X7S0</accession>
<feature type="transmembrane region" description="Helical" evidence="7">
    <location>
        <begin position="202"/>
        <end position="218"/>
    </location>
</feature>
<feature type="transmembrane region" description="Helical" evidence="7">
    <location>
        <begin position="163"/>
        <end position="182"/>
    </location>
</feature>
<feature type="transmembrane region" description="Helical" evidence="7">
    <location>
        <begin position="317"/>
        <end position="337"/>
    </location>
</feature>
<comment type="caution">
    <text evidence="9">The sequence shown here is derived from an EMBL/GenBank/DDBJ whole genome shotgun (WGS) entry which is preliminary data.</text>
</comment>
<sequence>MGQRITAWVKKELILVLSFLCAAVSCLFVPPSKAYLAYIDWSVLGLLFCLMAVVAGLSASGLFNRMAQVLLSGQKSIRLMCMSLVLLPFFTSMFITNDVALITFVPFAILILSLCEARQTIPYVVVLQTIAANTGSMVLPFGNPQNLFLYASYSFSFWDFFKTVFPFGVCSLLLLMAGVFVIKNQPVSVSVGTSPEPLKKRSLFLFLVLFVLCLLCVLRLFRTDVLVGIMVLCLLIFSRQTFKQIDYSLLVTFIFFFIFSGNMGQIPAVRDLLSSMLSANPMLTAAAASQIISNVPAAVLLSGFTQNGAALLVGTNIGGLGTPIASLASLISFKLYLKSESPNAKRFTGLFFALNVLFLAVMILLSFVIHAI</sequence>
<keyword evidence="5 7" id="KW-1133">Transmembrane helix</keyword>
<reference evidence="9" key="2">
    <citation type="journal article" date="2021" name="Sci. Rep.">
        <title>The distribution of antibiotic resistance genes in chicken gut microbiota commensals.</title>
        <authorList>
            <person name="Juricova H."/>
            <person name="Matiasovicova J."/>
            <person name="Kubasova T."/>
            <person name="Cejkova D."/>
            <person name="Rychlik I."/>
        </authorList>
    </citation>
    <scope>NUCLEOTIDE SEQUENCE</scope>
    <source>
        <strain evidence="9">An559</strain>
    </source>
</reference>
<dbReference type="PANTHER" id="PTHR43302:SF5">
    <property type="entry name" value="TRANSPORTER ARSB-RELATED"/>
    <property type="match status" value="1"/>
</dbReference>
<feature type="transmembrane region" description="Helical" evidence="7">
    <location>
        <begin position="281"/>
        <end position="305"/>
    </location>
</feature>
<evidence type="ECO:0000256" key="5">
    <source>
        <dbReference type="ARBA" id="ARBA00022989"/>
    </source>
</evidence>
<feature type="transmembrane region" description="Helical" evidence="7">
    <location>
        <begin position="248"/>
        <end position="269"/>
    </location>
</feature>
<evidence type="ECO:0000313" key="10">
    <source>
        <dbReference type="Proteomes" id="UP000774750"/>
    </source>
</evidence>
<keyword evidence="2" id="KW-0813">Transport</keyword>
<dbReference type="AlphaFoldDB" id="A0A938X7S0"/>
<feature type="transmembrane region" description="Helical" evidence="7">
    <location>
        <begin position="349"/>
        <end position="369"/>
    </location>
</feature>
<feature type="transmembrane region" description="Helical" evidence="7">
    <location>
        <begin position="12"/>
        <end position="30"/>
    </location>
</feature>
<evidence type="ECO:0000259" key="8">
    <source>
        <dbReference type="Pfam" id="PF03600"/>
    </source>
</evidence>
<evidence type="ECO:0000256" key="6">
    <source>
        <dbReference type="ARBA" id="ARBA00023136"/>
    </source>
</evidence>
<reference evidence="9" key="1">
    <citation type="submission" date="2020-08" db="EMBL/GenBank/DDBJ databases">
        <authorList>
            <person name="Cejkova D."/>
            <person name="Kubasova T."/>
            <person name="Jahodarova E."/>
            <person name="Rychlik I."/>
        </authorList>
    </citation>
    <scope>NUCLEOTIDE SEQUENCE</scope>
    <source>
        <strain evidence="9">An559</strain>
    </source>
</reference>
<evidence type="ECO:0000313" key="9">
    <source>
        <dbReference type="EMBL" id="MBM6920194.1"/>
    </source>
</evidence>
<feature type="transmembrane region" description="Helical" evidence="7">
    <location>
        <begin position="42"/>
        <end position="63"/>
    </location>
</feature>
<dbReference type="EMBL" id="JACJKY010000004">
    <property type="protein sequence ID" value="MBM6920194.1"/>
    <property type="molecule type" value="Genomic_DNA"/>
</dbReference>
<evidence type="ECO:0000256" key="1">
    <source>
        <dbReference type="ARBA" id="ARBA00004651"/>
    </source>
</evidence>
<dbReference type="PROSITE" id="PS51257">
    <property type="entry name" value="PROKAR_LIPOPROTEIN"/>
    <property type="match status" value="1"/>
</dbReference>
<dbReference type="Proteomes" id="UP000774750">
    <property type="component" value="Unassembled WGS sequence"/>
</dbReference>
<gene>
    <name evidence="9" type="ORF">H6A12_03345</name>
</gene>
<feature type="domain" description="Citrate transporter-like" evidence="8">
    <location>
        <begin position="17"/>
        <end position="302"/>
    </location>
</feature>
<evidence type="ECO:0000256" key="7">
    <source>
        <dbReference type="SAM" id="Phobius"/>
    </source>
</evidence>
<organism evidence="9 10">
    <name type="scientific">Merdimmobilis hominis</name>
    <dbReference type="NCBI Taxonomy" id="2897707"/>
    <lineage>
        <taxon>Bacteria</taxon>
        <taxon>Bacillati</taxon>
        <taxon>Bacillota</taxon>
        <taxon>Clostridia</taxon>
        <taxon>Eubacteriales</taxon>
        <taxon>Oscillospiraceae</taxon>
        <taxon>Merdimmobilis</taxon>
    </lineage>
</organism>
<dbReference type="InterPro" id="IPR004680">
    <property type="entry name" value="Cit_transptr-like_dom"/>
</dbReference>
<feature type="transmembrane region" description="Helical" evidence="7">
    <location>
        <begin position="225"/>
        <end position="242"/>
    </location>
</feature>
<evidence type="ECO:0000256" key="4">
    <source>
        <dbReference type="ARBA" id="ARBA00022692"/>
    </source>
</evidence>
<protein>
    <submittedName>
        <fullName evidence="9">Anion permease</fullName>
    </submittedName>
</protein>
<dbReference type="RefSeq" id="WP_204444742.1">
    <property type="nucleotide sequence ID" value="NZ_JACJKY010000004.1"/>
</dbReference>
<keyword evidence="3" id="KW-1003">Cell membrane</keyword>
<keyword evidence="4 7" id="KW-0812">Transmembrane</keyword>